<dbReference type="PANTHER" id="PTHR30372">
    <property type="entry name" value="LIPID-A-DISACCHARIDE SYNTHASE"/>
    <property type="match status" value="1"/>
</dbReference>
<dbReference type="Pfam" id="PF02684">
    <property type="entry name" value="LpxB"/>
    <property type="match status" value="1"/>
</dbReference>
<dbReference type="InterPro" id="IPR003835">
    <property type="entry name" value="Glyco_trans_19"/>
</dbReference>
<dbReference type="SUPFAM" id="SSF53756">
    <property type="entry name" value="UDP-Glycosyltransferase/glycogen phosphorylase"/>
    <property type="match status" value="1"/>
</dbReference>
<keyword evidence="4" id="KW-0444">Lipid biosynthesis</keyword>
<dbReference type="AlphaFoldDB" id="A0A7M2X154"/>
<keyword evidence="12" id="KW-1185">Reference proteome</keyword>
<evidence type="ECO:0000313" key="12">
    <source>
        <dbReference type="Proteomes" id="UP000593765"/>
    </source>
</evidence>
<dbReference type="GO" id="GO:0009245">
    <property type="term" value="P:lipid A biosynthetic process"/>
    <property type="evidence" value="ECO:0007669"/>
    <property type="project" value="UniProtKB-KW"/>
</dbReference>
<keyword evidence="7" id="KW-0808">Transferase</keyword>
<dbReference type="EC" id="2.4.1.182" evidence="2"/>
<protein>
    <recommendedName>
        <fullName evidence="3">Lipid-A-disaccharide synthase</fullName>
        <ecNumber evidence="2">2.4.1.182</ecNumber>
    </recommendedName>
</protein>
<dbReference type="PANTHER" id="PTHR30372:SF4">
    <property type="entry name" value="LIPID-A-DISACCHARIDE SYNTHASE, MITOCHONDRIAL-RELATED"/>
    <property type="match status" value="1"/>
</dbReference>
<evidence type="ECO:0000256" key="5">
    <source>
        <dbReference type="ARBA" id="ARBA00022556"/>
    </source>
</evidence>
<feature type="region of interest" description="Disordered" evidence="10">
    <location>
        <begin position="1"/>
        <end position="24"/>
    </location>
</feature>
<dbReference type="RefSeq" id="WP_206294650.1">
    <property type="nucleotide sequence ID" value="NZ_CP063458.1"/>
</dbReference>
<evidence type="ECO:0000256" key="9">
    <source>
        <dbReference type="ARBA" id="ARBA00048975"/>
    </source>
</evidence>
<sequence length="436" mass="47737">MNQAFAGEADRIDTPQGVSASDTPAAAGLAMKGTSRPLRVFITAAEVSGDRHAAQFIRSLKQLCPDVIVEGVGGPEMASAGAIVHRNTVTNAAMGIRGALRAVEVYGLLRWTRTHFDTQKPDLWVGVDSPSMNFHFARAAKERGIPTLQFVAPQLWAWASWRMAKLRRWVDQVACILPFEEAFFRGHSVNATFVGHPLFDELPAYRPSTRHDGQPGRPPVVGLLPGSRKGVADANFPRQLRVAAEILRRFPDARFKVPTTAATDPVVRRHIAVAKIPIEKLDVALGAFETLVPQCDLCITVSGTATLHVASFGVPMIVVYAGNRVIWNALGRWLIKMRTYAMVNLLADEDPLQPVTAGREHLVPEFVPWYGPVTSVAELAIDLLTNRPRLNEQRQKLIKLVRHLDHPGASDNVARMAMQMVQPTDAAAISTSGRSL</sequence>
<dbReference type="Proteomes" id="UP000593765">
    <property type="component" value="Chromosome"/>
</dbReference>
<evidence type="ECO:0000256" key="8">
    <source>
        <dbReference type="ARBA" id="ARBA00023098"/>
    </source>
</evidence>
<name>A0A7M2X154_9BACT</name>
<comment type="catalytic activity">
    <reaction evidence="9">
        <text>a lipid X + a UDP-2-N,3-O-bis[(3R)-3-hydroxyacyl]-alpha-D-glucosamine = a lipid A disaccharide + UDP + H(+)</text>
        <dbReference type="Rhea" id="RHEA:67828"/>
        <dbReference type="ChEBI" id="CHEBI:15378"/>
        <dbReference type="ChEBI" id="CHEBI:58223"/>
        <dbReference type="ChEBI" id="CHEBI:137748"/>
        <dbReference type="ChEBI" id="CHEBI:176338"/>
        <dbReference type="ChEBI" id="CHEBI:176343"/>
        <dbReference type="EC" id="2.4.1.182"/>
    </reaction>
</comment>
<dbReference type="GO" id="GO:0008915">
    <property type="term" value="F:lipid-A-disaccharide synthase activity"/>
    <property type="evidence" value="ECO:0007669"/>
    <property type="project" value="UniProtKB-EC"/>
</dbReference>
<keyword evidence="6" id="KW-0328">Glycosyltransferase</keyword>
<reference evidence="11 12" key="1">
    <citation type="submission" date="2020-10" db="EMBL/GenBank/DDBJ databases">
        <title>Wide distribution of Phycisphaera-like planctomycetes from WD2101 soil group in peatlands and genome analysis of the first cultivated representative.</title>
        <authorList>
            <person name="Dedysh S.N."/>
            <person name="Beletsky A.V."/>
            <person name="Ivanova A."/>
            <person name="Kulichevskaya I.S."/>
            <person name="Suzina N.E."/>
            <person name="Philippov D.A."/>
            <person name="Rakitin A.L."/>
            <person name="Mardanov A.V."/>
            <person name="Ravin N.V."/>
        </authorList>
    </citation>
    <scope>NUCLEOTIDE SEQUENCE [LARGE SCALE GENOMIC DNA]</scope>
    <source>
        <strain evidence="11 12">M1803</strain>
    </source>
</reference>
<dbReference type="GO" id="GO:0005543">
    <property type="term" value="F:phospholipid binding"/>
    <property type="evidence" value="ECO:0007669"/>
    <property type="project" value="TreeGrafter"/>
</dbReference>
<organism evidence="11 12">
    <name type="scientific">Humisphaera borealis</name>
    <dbReference type="NCBI Taxonomy" id="2807512"/>
    <lineage>
        <taxon>Bacteria</taxon>
        <taxon>Pseudomonadati</taxon>
        <taxon>Planctomycetota</taxon>
        <taxon>Phycisphaerae</taxon>
        <taxon>Tepidisphaerales</taxon>
        <taxon>Tepidisphaeraceae</taxon>
        <taxon>Humisphaera</taxon>
    </lineage>
</organism>
<evidence type="ECO:0000256" key="3">
    <source>
        <dbReference type="ARBA" id="ARBA00020902"/>
    </source>
</evidence>
<evidence type="ECO:0000256" key="2">
    <source>
        <dbReference type="ARBA" id="ARBA00012687"/>
    </source>
</evidence>
<evidence type="ECO:0000256" key="1">
    <source>
        <dbReference type="ARBA" id="ARBA00002056"/>
    </source>
</evidence>
<keyword evidence="8" id="KW-0443">Lipid metabolism</keyword>
<accession>A0A7M2X154</accession>
<keyword evidence="5" id="KW-0441">Lipid A biosynthesis</keyword>
<evidence type="ECO:0000256" key="7">
    <source>
        <dbReference type="ARBA" id="ARBA00022679"/>
    </source>
</evidence>
<comment type="function">
    <text evidence="1">Condensation of UDP-2,3-diacylglucosamine and 2,3-diacylglucosamine-1-phosphate to form lipid A disaccharide, a precursor of lipid A, a phosphorylated glycolipid that anchors the lipopolysaccharide to the outer membrane of the cell.</text>
</comment>
<evidence type="ECO:0000256" key="4">
    <source>
        <dbReference type="ARBA" id="ARBA00022516"/>
    </source>
</evidence>
<dbReference type="EMBL" id="CP063458">
    <property type="protein sequence ID" value="QOV91394.1"/>
    <property type="molecule type" value="Genomic_DNA"/>
</dbReference>
<dbReference type="KEGG" id="hbs:IPV69_08585"/>
<evidence type="ECO:0000256" key="6">
    <source>
        <dbReference type="ARBA" id="ARBA00022676"/>
    </source>
</evidence>
<proteinExistence type="predicted"/>
<gene>
    <name evidence="11" type="ORF">IPV69_08585</name>
</gene>
<dbReference type="GO" id="GO:0016020">
    <property type="term" value="C:membrane"/>
    <property type="evidence" value="ECO:0007669"/>
    <property type="project" value="GOC"/>
</dbReference>
<evidence type="ECO:0000313" key="11">
    <source>
        <dbReference type="EMBL" id="QOV91394.1"/>
    </source>
</evidence>
<evidence type="ECO:0000256" key="10">
    <source>
        <dbReference type="SAM" id="MobiDB-lite"/>
    </source>
</evidence>